<reference evidence="4" key="2">
    <citation type="submission" date="2023-05" db="EMBL/GenBank/DDBJ databases">
        <authorList>
            <person name="Fouks B."/>
        </authorList>
    </citation>
    <scope>NUCLEOTIDE SEQUENCE</scope>
    <source>
        <strain evidence="4">Stay&amp;Tobe</strain>
        <tissue evidence="4">Testes</tissue>
    </source>
</reference>
<name>A0AAD8E350_DIPPU</name>
<dbReference type="Pfam" id="PF21547">
    <property type="entry name" value="TTI1"/>
    <property type="match status" value="1"/>
</dbReference>
<dbReference type="InterPro" id="IPR057566">
    <property type="entry name" value="TPR_TTI1_N"/>
</dbReference>
<dbReference type="Gene3D" id="1.25.10.10">
    <property type="entry name" value="Leucine-rich Repeat Variant"/>
    <property type="match status" value="2"/>
</dbReference>
<dbReference type="InterPro" id="IPR016024">
    <property type="entry name" value="ARM-type_fold"/>
</dbReference>
<keyword evidence="5" id="KW-1185">Reference proteome</keyword>
<organism evidence="4 5">
    <name type="scientific">Diploptera punctata</name>
    <name type="common">Pacific beetle cockroach</name>
    <dbReference type="NCBI Taxonomy" id="6984"/>
    <lineage>
        <taxon>Eukaryota</taxon>
        <taxon>Metazoa</taxon>
        <taxon>Ecdysozoa</taxon>
        <taxon>Arthropoda</taxon>
        <taxon>Hexapoda</taxon>
        <taxon>Insecta</taxon>
        <taxon>Pterygota</taxon>
        <taxon>Neoptera</taxon>
        <taxon>Polyneoptera</taxon>
        <taxon>Dictyoptera</taxon>
        <taxon>Blattodea</taxon>
        <taxon>Blaberoidea</taxon>
        <taxon>Blaberidae</taxon>
        <taxon>Diplopterinae</taxon>
        <taxon>Diploptera</taxon>
    </lineage>
</organism>
<sequence>MPPGEAFNNFKPVCNRIMKEPTKDNLFELKSLLGNVSSITEEISNYILYPLQLYLQVQGLRMEIKHYLIDCMKEVFNRSEIKYIEKLFKLNSLLFFQIFDTKKSNLVGDVPEELKLNVVQCVISLFKCATTDIINNSMYDKKYAPKMAQNIYICLQLAQFEKLRSLRISAIECLMILAYVHDDSDKDDIVLRHQAGDVIMFFLPGIVSTLQKIATGDEKQGHQITVIAVKAWAQIIALVMDDKYNPPETSEFRSMGIIPNSQSTNNEKKDPLANDWDKGNKESLMKSIQEKCRTTEWYSAAGEKLALSVKVMAAVQKNSHWKVRHELATDCNFLLSRCCRNLKPCVMDLVEVIIALSEDENENVTEISKSGLRMFSEKCKKEEGKSFLEMLEDNFYIVVTKLPRILHGTDDIQQLSTLRLLAGYIKLLGANKLPQVLTSAAHLNRLMLTLIQAVELENSASLLEDYSLRDLEANHAIGHSVPWKQFKHFMDDSILQKMVCVCHLLGKYGDLETLTYHLLDIFHNNSQHRKEVILLLNEILIGGATRYDVNLKPIVESVLEAYLEPSVWYVNISIENSDSEDEESVTTLKEAQSNVVQVCLLVEGVGKMAEVLGSGFDVFLLKTLYVVLERAGSTNALITAAGMVAAQDIASACGHGNSVIDLVQANADYFSFHVTTRLQSVAENPGVMDVLNVIMKYSTINVLQYLDEIIEEALQHCSDAFQAQNALSYLRVFYTFVVSVRHWLESEENMSCKSTDSTIIHTGTFPRTLIPGQVVSELVEYHKCKKQSQDFSDKHYINDSENNSFTEEFAPEEETKKKKKLPLHVTMTVSVLEKCVNFLPTKKKEQKLIVLSILEEGLLILKKWENELLPIVHTIWSPFVERFNELKDPLVVNRSFGLLCILAKTAKDFIRSRTLKQVLPTLCQFLNKSAQESKKKDKGSTYRFTQIFKLQKELLSNIGDVIIYLGLSEREIDQVLSSACPYLSNLQPLPLQHACVDLFKKIATIDRDAVWLKVVNLWSPFQVLEPPFTGLQTIKIMQNGNQNNEQFKKNVEEILSFLNLNSN</sequence>
<dbReference type="InterPro" id="IPR011989">
    <property type="entry name" value="ARM-like"/>
</dbReference>
<gene>
    <name evidence="4" type="ORF">L9F63_007646</name>
</gene>
<dbReference type="EMBL" id="JASPKZ010009836">
    <property type="protein sequence ID" value="KAJ9575488.1"/>
    <property type="molecule type" value="Genomic_DNA"/>
</dbReference>
<dbReference type="Proteomes" id="UP001233999">
    <property type="component" value="Unassembled WGS sequence"/>
</dbReference>
<feature type="region of interest" description="Disordered" evidence="1">
    <location>
        <begin position="254"/>
        <end position="276"/>
    </location>
</feature>
<protein>
    <recommendedName>
        <fullName evidence="6">TELO2-interacting protein 1 homolog</fullName>
    </recommendedName>
</protein>
<dbReference type="InterPro" id="IPR057567">
    <property type="entry name" value="TPR_TTI1_C"/>
</dbReference>
<evidence type="ECO:0000259" key="2">
    <source>
        <dbReference type="Pfam" id="PF24173"/>
    </source>
</evidence>
<feature type="domain" description="TTI1 N-terminal TPR" evidence="2">
    <location>
        <begin position="7"/>
        <end position="360"/>
    </location>
</feature>
<dbReference type="Pfam" id="PF24181">
    <property type="entry name" value="TPR_TTI1_C"/>
    <property type="match status" value="1"/>
</dbReference>
<dbReference type="Pfam" id="PF24173">
    <property type="entry name" value="TPR_TTI1_N"/>
    <property type="match status" value="1"/>
</dbReference>
<dbReference type="AlphaFoldDB" id="A0AAD8E350"/>
<evidence type="ECO:0000256" key="1">
    <source>
        <dbReference type="SAM" id="MobiDB-lite"/>
    </source>
</evidence>
<comment type="caution">
    <text evidence="4">The sequence shown here is derived from an EMBL/GenBank/DDBJ whole genome shotgun (WGS) entry which is preliminary data.</text>
</comment>
<reference evidence="4" key="1">
    <citation type="journal article" date="2023" name="IScience">
        <title>Live-bearing cockroach genome reveals convergent evolutionary mechanisms linked to viviparity in insects and beyond.</title>
        <authorList>
            <person name="Fouks B."/>
            <person name="Harrison M.C."/>
            <person name="Mikhailova A.A."/>
            <person name="Marchal E."/>
            <person name="English S."/>
            <person name="Carruthers M."/>
            <person name="Jennings E.C."/>
            <person name="Chiamaka E.L."/>
            <person name="Frigard R.A."/>
            <person name="Pippel M."/>
            <person name="Attardo G.M."/>
            <person name="Benoit J.B."/>
            <person name="Bornberg-Bauer E."/>
            <person name="Tobe S.S."/>
        </authorList>
    </citation>
    <scope>NUCLEOTIDE SEQUENCE</scope>
    <source>
        <strain evidence="4">Stay&amp;Tobe</strain>
    </source>
</reference>
<dbReference type="SUPFAM" id="SSF48371">
    <property type="entry name" value="ARM repeat"/>
    <property type="match status" value="1"/>
</dbReference>
<evidence type="ECO:0000259" key="3">
    <source>
        <dbReference type="Pfam" id="PF24181"/>
    </source>
</evidence>
<dbReference type="PANTHER" id="PTHR18460:SF3">
    <property type="entry name" value="TELO2-INTERACTING PROTEIN 1 HOMOLOG"/>
    <property type="match status" value="1"/>
</dbReference>
<proteinExistence type="predicted"/>
<evidence type="ECO:0008006" key="6">
    <source>
        <dbReference type="Google" id="ProtNLM"/>
    </source>
</evidence>
<dbReference type="PANTHER" id="PTHR18460">
    <property type="entry name" value="TEL2 INTERACTING PROTEIN 1 TTI1 FAMILY MEMBER"/>
    <property type="match status" value="1"/>
</dbReference>
<evidence type="ECO:0000313" key="5">
    <source>
        <dbReference type="Proteomes" id="UP001233999"/>
    </source>
</evidence>
<feature type="compositionally biased region" description="Basic and acidic residues" evidence="1">
    <location>
        <begin position="266"/>
        <end position="276"/>
    </location>
</feature>
<dbReference type="Pfam" id="PF24176">
    <property type="entry name" value="TPR_TTI1_2nd"/>
    <property type="match status" value="1"/>
</dbReference>
<feature type="domain" description="TTI1 C-terminal TPR" evidence="3">
    <location>
        <begin position="732"/>
        <end position="1011"/>
    </location>
</feature>
<dbReference type="InterPro" id="IPR052587">
    <property type="entry name" value="TELO2-interacting_protein_1"/>
</dbReference>
<dbReference type="InterPro" id="IPR049362">
    <property type="entry name" value="TTI1_rpt"/>
</dbReference>
<evidence type="ECO:0000313" key="4">
    <source>
        <dbReference type="EMBL" id="KAJ9575488.1"/>
    </source>
</evidence>
<accession>A0AAD8E350</accession>
<dbReference type="GO" id="GO:0005737">
    <property type="term" value="C:cytoplasm"/>
    <property type="evidence" value="ECO:0007669"/>
    <property type="project" value="TreeGrafter"/>
</dbReference>